<evidence type="ECO:0000259" key="1">
    <source>
        <dbReference type="Pfam" id="PF00651"/>
    </source>
</evidence>
<evidence type="ECO:0000313" key="2">
    <source>
        <dbReference type="EMBL" id="KAF7314927.1"/>
    </source>
</evidence>
<dbReference type="AlphaFoldDB" id="A0A8H6WEL1"/>
<feature type="domain" description="BTB" evidence="1">
    <location>
        <begin position="15"/>
        <end position="118"/>
    </location>
</feature>
<dbReference type="InterPro" id="IPR000210">
    <property type="entry name" value="BTB/POZ_dom"/>
</dbReference>
<proteinExistence type="predicted"/>
<name>A0A8H6WEL1_9AGAR</name>
<dbReference type="InterPro" id="IPR011333">
    <property type="entry name" value="SKP1/BTB/POZ_sf"/>
</dbReference>
<dbReference type="GeneID" id="59339556"/>
<comment type="caution">
    <text evidence="2">The sequence shown here is derived from an EMBL/GenBank/DDBJ whole genome shotgun (WGS) entry which is preliminary data.</text>
</comment>
<accession>A0A8H6WEL1</accession>
<protein>
    <recommendedName>
        <fullName evidence="1">BTB domain-containing protein</fullName>
    </recommendedName>
</protein>
<dbReference type="Pfam" id="PF00651">
    <property type="entry name" value="BTB"/>
    <property type="match status" value="1"/>
</dbReference>
<organism evidence="2 3">
    <name type="scientific">Mycena indigotica</name>
    <dbReference type="NCBI Taxonomy" id="2126181"/>
    <lineage>
        <taxon>Eukaryota</taxon>
        <taxon>Fungi</taxon>
        <taxon>Dikarya</taxon>
        <taxon>Basidiomycota</taxon>
        <taxon>Agaricomycotina</taxon>
        <taxon>Agaricomycetes</taxon>
        <taxon>Agaricomycetidae</taxon>
        <taxon>Agaricales</taxon>
        <taxon>Marasmiineae</taxon>
        <taxon>Mycenaceae</taxon>
        <taxon>Mycena</taxon>
    </lineage>
</organism>
<dbReference type="Proteomes" id="UP000636479">
    <property type="component" value="Unassembled WGS sequence"/>
</dbReference>
<keyword evidence="3" id="KW-1185">Reference proteome</keyword>
<dbReference type="SUPFAM" id="SSF54695">
    <property type="entry name" value="POZ domain"/>
    <property type="match status" value="1"/>
</dbReference>
<evidence type="ECO:0000313" key="3">
    <source>
        <dbReference type="Proteomes" id="UP000636479"/>
    </source>
</evidence>
<reference evidence="2" key="1">
    <citation type="submission" date="2020-05" db="EMBL/GenBank/DDBJ databases">
        <title>Mycena genomes resolve the evolution of fungal bioluminescence.</title>
        <authorList>
            <person name="Tsai I.J."/>
        </authorList>
    </citation>
    <scope>NUCLEOTIDE SEQUENCE</scope>
    <source>
        <strain evidence="2">171206Taipei</strain>
    </source>
</reference>
<gene>
    <name evidence="2" type="ORF">MIND_00006600</name>
</gene>
<dbReference type="OrthoDB" id="3893071at2759"/>
<sequence>MNLERVPELWFEDGNVVLQAEGQVVFKVFQGILAARSPIFKDMFSFPQPQQRMPEDEYDGCPLVPMAGDSAHEVAYFLQAIFNSEFFPAYPAPTDFHVVEGCLRMSHKYQVDYLKQRALVHLSSGFPTELALLDKRRYHSGPTGLLAAERTSWLPPPSPNEYEHIPVPTLLKAIALAHEVQALWILPLAFYYLACHLAHPEALVHHPLSNSRANQDVALSEGDGRAFLRGHAAFNQTAISLLAVVSDYHSSKSTGCKDPPNCKAVRLKALSRFLDLAGKRLRMPLHVFRVSPDGPLKKACPSCYEKLAQALREKRDRLWDEMPATYGLRQWEDLTKMKREALSFHHEAINIITWADSSVTLRAGLAVTLLLVNHIFLIVLMADFVPPEIIDLIIEEVKDRPALRSCCLAASIFREPCQRRLWRSLSVELTERHGATFRPNGAYLGSFFTAGFYLDIYPHIAGYVTDLEVSIELRAHAAWQFRHSFSSLKTILNSLPRLARLTITSADLWGQETYRASPGTASLCQLDFENFPIVPPQLVRDALMASQAWKILPILVRGLLHSNASRVNTTIVDMGCVINFKLVQPYIRSIRALVLGAGSGLCSNYGDEEFSRTVPRVLSVMSETLEYLSVELPSEDGLRFHEPAMIYPTDMQNLPQSFPRLQYLQIGFQYVMTDDSRRHVPPPLLLFFLSSILSRTSSNCGGLPALYLCAQITVAMSGPLDGAQIPTPRNSYRLDMQAVLEGLDQVLYSYMSRHVLGRVCYVPQFYTTTCYPRSNQTVRLWEGAPRVDWQEYTEAIRTSLPKAMAAGLKIVDFDSDWREPMVEF</sequence>
<dbReference type="Gene3D" id="3.30.710.10">
    <property type="entry name" value="Potassium Channel Kv1.1, Chain A"/>
    <property type="match status" value="1"/>
</dbReference>
<dbReference type="EMBL" id="JACAZF010000001">
    <property type="protein sequence ID" value="KAF7314927.1"/>
    <property type="molecule type" value="Genomic_DNA"/>
</dbReference>
<dbReference type="RefSeq" id="XP_037224950.1">
    <property type="nucleotide sequence ID" value="XM_037357040.1"/>
</dbReference>